<name>A0ACC5R494_9HYPH</name>
<reference evidence="1" key="1">
    <citation type="submission" date="2021-01" db="EMBL/GenBank/DDBJ databases">
        <authorList>
            <person name="Sun Q."/>
        </authorList>
    </citation>
    <scope>NUCLEOTIDE SEQUENCE</scope>
    <source>
        <strain evidence="1">YIM B02566</strain>
    </source>
</reference>
<keyword evidence="1" id="KW-0547">Nucleotide-binding</keyword>
<protein>
    <submittedName>
        <fullName evidence="1">ABC transporter ATP-binding protein</fullName>
    </submittedName>
</protein>
<keyword evidence="2" id="KW-1185">Reference proteome</keyword>
<organism evidence="1 2">
    <name type="scientific">Taklimakanibacter albus</name>
    <dbReference type="NCBI Taxonomy" id="2800327"/>
    <lineage>
        <taxon>Bacteria</taxon>
        <taxon>Pseudomonadati</taxon>
        <taxon>Pseudomonadota</taxon>
        <taxon>Alphaproteobacteria</taxon>
        <taxon>Hyphomicrobiales</taxon>
        <taxon>Aestuariivirgaceae</taxon>
        <taxon>Taklimakanibacter</taxon>
    </lineage>
</organism>
<evidence type="ECO:0000313" key="2">
    <source>
        <dbReference type="Proteomes" id="UP000616151"/>
    </source>
</evidence>
<accession>A0ACC5R494</accession>
<proteinExistence type="predicted"/>
<dbReference type="EMBL" id="JAENHL010000007">
    <property type="protein sequence ID" value="MBK1867423.1"/>
    <property type="molecule type" value="Genomic_DNA"/>
</dbReference>
<sequence length="243" mass="25588">MTLLAIENITVKYGPIPAIRDVSLRIGEGETLAVVGANGAGKSTLTLAITGIVRPASGRIEFSGRSLLGLGPEATARLGVALVPEGRHIFEGLTVDENLLLGTTVLADRSSARHAMAQSYEMFPILHERRNGMATRLSGGEQQQLAIARALLSKPRLLILDEPSLGLSPVMVDKIYAILSELKSLGTTLLLIEQNPARIDEVADRVIVLSSGAVQASGLAAEILADEQLHASYLGGVALGARQ</sequence>
<gene>
    <name evidence="1" type="ORF">JHL16_13790</name>
</gene>
<keyword evidence="1" id="KW-0067">ATP-binding</keyword>
<evidence type="ECO:0000313" key="1">
    <source>
        <dbReference type="EMBL" id="MBK1867423.1"/>
    </source>
</evidence>
<comment type="caution">
    <text evidence="1">The sequence shown here is derived from an EMBL/GenBank/DDBJ whole genome shotgun (WGS) entry which is preliminary data.</text>
</comment>
<dbReference type="Proteomes" id="UP000616151">
    <property type="component" value="Unassembled WGS sequence"/>
</dbReference>